<dbReference type="Gene3D" id="3.40.50.150">
    <property type="entry name" value="Vaccinia Virus protein VP39"/>
    <property type="match status" value="1"/>
</dbReference>
<dbReference type="Gene3D" id="3.90.120.10">
    <property type="entry name" value="DNA Methylase, subunit A, domain 2"/>
    <property type="match status" value="1"/>
</dbReference>
<evidence type="ECO:0000256" key="2">
    <source>
        <dbReference type="ARBA" id="ARBA00022679"/>
    </source>
</evidence>
<reference evidence="8" key="2">
    <citation type="journal article" date="2022" name="Microbiol. Resour. Announc.">
        <title>Metagenome Sequencing to Explore Phylogenomics of Terrestrial Cyanobacteria.</title>
        <authorList>
            <person name="Ward R.D."/>
            <person name="Stajich J.E."/>
            <person name="Johansen J.R."/>
            <person name="Huntemann M."/>
            <person name="Clum A."/>
            <person name="Foster B."/>
            <person name="Foster B."/>
            <person name="Roux S."/>
            <person name="Palaniappan K."/>
            <person name="Varghese N."/>
            <person name="Mukherjee S."/>
            <person name="Reddy T.B.K."/>
            <person name="Daum C."/>
            <person name="Copeland A."/>
            <person name="Chen I.A."/>
            <person name="Ivanova N.N."/>
            <person name="Kyrpides N.C."/>
            <person name="Shapiro N."/>
            <person name="Eloe-Fadrosh E.A."/>
            <person name="Pietrasiak N."/>
        </authorList>
    </citation>
    <scope>NUCLEOTIDE SEQUENCE</scope>
    <source>
        <strain evidence="8">GSE-NOS-MK-12-04C</strain>
    </source>
</reference>
<organism evidence="8 9">
    <name type="scientific">Cyanomargarita calcarea GSE-NOS-MK-12-04C</name>
    <dbReference type="NCBI Taxonomy" id="2839659"/>
    <lineage>
        <taxon>Bacteria</taxon>
        <taxon>Bacillati</taxon>
        <taxon>Cyanobacteriota</taxon>
        <taxon>Cyanophyceae</taxon>
        <taxon>Nostocales</taxon>
        <taxon>Cyanomargaritaceae</taxon>
        <taxon>Cyanomargarita</taxon>
    </lineage>
</organism>
<dbReference type="SUPFAM" id="SSF53335">
    <property type="entry name" value="S-adenosyl-L-methionine-dependent methyltransferases"/>
    <property type="match status" value="1"/>
</dbReference>
<feature type="active site" evidence="5">
    <location>
        <position position="101"/>
    </location>
</feature>
<evidence type="ECO:0000313" key="8">
    <source>
        <dbReference type="EMBL" id="MBW4667732.1"/>
    </source>
</evidence>
<dbReference type="Proteomes" id="UP000729701">
    <property type="component" value="Unassembled WGS sequence"/>
</dbReference>
<dbReference type="PANTHER" id="PTHR10629:SF52">
    <property type="entry name" value="DNA (CYTOSINE-5)-METHYLTRANSFERASE 1"/>
    <property type="match status" value="1"/>
</dbReference>
<dbReference type="Pfam" id="PF00145">
    <property type="entry name" value="DNA_methylase"/>
    <property type="match status" value="1"/>
</dbReference>
<evidence type="ECO:0000256" key="3">
    <source>
        <dbReference type="ARBA" id="ARBA00022691"/>
    </source>
</evidence>
<protein>
    <recommendedName>
        <fullName evidence="7">Cytosine-specific methyltransferase</fullName>
        <ecNumber evidence="7">2.1.1.37</ecNumber>
    </recommendedName>
</protein>
<keyword evidence="2 5" id="KW-0808">Transferase</keyword>
<dbReference type="PROSITE" id="PS51679">
    <property type="entry name" value="SAM_MT_C5"/>
    <property type="match status" value="1"/>
</dbReference>
<reference evidence="8" key="1">
    <citation type="submission" date="2021-05" db="EMBL/GenBank/DDBJ databases">
        <authorList>
            <person name="Pietrasiak N."/>
            <person name="Ward R."/>
            <person name="Stajich J.E."/>
            <person name="Kurbessoian T."/>
        </authorList>
    </citation>
    <scope>NUCLEOTIDE SEQUENCE</scope>
    <source>
        <strain evidence="8">GSE-NOS-MK-12-04C</strain>
    </source>
</reference>
<dbReference type="InterPro" id="IPR029063">
    <property type="entry name" value="SAM-dependent_MTases_sf"/>
</dbReference>
<dbReference type="PROSITE" id="PS00095">
    <property type="entry name" value="C5_MTASE_2"/>
    <property type="match status" value="1"/>
</dbReference>
<evidence type="ECO:0000313" key="9">
    <source>
        <dbReference type="Proteomes" id="UP000729701"/>
    </source>
</evidence>
<dbReference type="PANTHER" id="PTHR10629">
    <property type="entry name" value="CYTOSINE-SPECIFIC METHYLTRANSFERASE"/>
    <property type="match status" value="1"/>
</dbReference>
<sequence length="420" mass="46960">MSIRASAQLSTPESTNLPSHTIKALSFFSGAMGLDIGLEQEGIHVVLASEIDKDARLTIQTNKPDCPLIGDILNYTANEILENAGLSSFEDVDLIVGGPPCQAFSTAGKRSSFKDERGNVFLTFIDLITQIRPKYAVIENVRGLLSASLVHRPHNLRGKGHPSLTEEEQPGGALRYIIRILESAGYGISFNLYNSANFGTPEIRERMVIVCSRIGEELPYLEPTHAKNGEYGLQPWVTFRDAVTSLSGQQHQYVKFPEKRLKYYRLLGPGQNWRNLPSELQKEALGKAYDSGGGKTGFLRRIAWDAPCPTLVTHPAMPATDLAHPELDRPLSVEEYKKVQEFPDDWVITGNIQAQYRQIGNAVPISLGRAIGRLIKRHINNEPIKQYDGFVYSRYIGCDHHTWKRENQKDLQPKQLELAI</sequence>
<dbReference type="PRINTS" id="PR00105">
    <property type="entry name" value="C5METTRFRASE"/>
</dbReference>
<dbReference type="AlphaFoldDB" id="A0A951QMM8"/>
<evidence type="ECO:0000256" key="6">
    <source>
        <dbReference type="RuleBase" id="RU000416"/>
    </source>
</evidence>
<dbReference type="InterPro" id="IPR050390">
    <property type="entry name" value="C5-Methyltransferase"/>
</dbReference>
<dbReference type="GO" id="GO:0003677">
    <property type="term" value="F:DNA binding"/>
    <property type="evidence" value="ECO:0007669"/>
    <property type="project" value="TreeGrafter"/>
</dbReference>
<dbReference type="InterPro" id="IPR001525">
    <property type="entry name" value="C5_MeTfrase"/>
</dbReference>
<dbReference type="EC" id="2.1.1.37" evidence="7"/>
<dbReference type="GO" id="GO:0009307">
    <property type="term" value="P:DNA restriction-modification system"/>
    <property type="evidence" value="ECO:0007669"/>
    <property type="project" value="UniProtKB-KW"/>
</dbReference>
<gene>
    <name evidence="8" type="ORF">KME60_09905</name>
</gene>
<keyword evidence="1 5" id="KW-0489">Methyltransferase</keyword>
<dbReference type="NCBIfam" id="TIGR00675">
    <property type="entry name" value="dcm"/>
    <property type="match status" value="1"/>
</dbReference>
<comment type="similarity">
    <text evidence="5 6">Belongs to the class I-like SAM-binding methyltransferase superfamily. C5-methyltransferase family.</text>
</comment>
<dbReference type="PROSITE" id="PS00094">
    <property type="entry name" value="C5_MTASE_1"/>
    <property type="match status" value="1"/>
</dbReference>
<proteinExistence type="inferred from homology"/>
<comment type="caution">
    <text evidence="8">The sequence shown here is derived from an EMBL/GenBank/DDBJ whole genome shotgun (WGS) entry which is preliminary data.</text>
</comment>
<name>A0A951QMM8_9CYAN</name>
<keyword evidence="3 5" id="KW-0949">S-adenosyl-L-methionine</keyword>
<evidence type="ECO:0000256" key="4">
    <source>
        <dbReference type="ARBA" id="ARBA00022747"/>
    </source>
</evidence>
<accession>A0A951QMM8</accession>
<dbReference type="EMBL" id="JAHHGZ010000008">
    <property type="protein sequence ID" value="MBW4667732.1"/>
    <property type="molecule type" value="Genomic_DNA"/>
</dbReference>
<evidence type="ECO:0000256" key="5">
    <source>
        <dbReference type="PROSITE-ProRule" id="PRU01016"/>
    </source>
</evidence>
<dbReference type="GO" id="GO:0032259">
    <property type="term" value="P:methylation"/>
    <property type="evidence" value="ECO:0007669"/>
    <property type="project" value="UniProtKB-KW"/>
</dbReference>
<dbReference type="GO" id="GO:0044027">
    <property type="term" value="P:negative regulation of gene expression via chromosomal CpG island methylation"/>
    <property type="evidence" value="ECO:0007669"/>
    <property type="project" value="TreeGrafter"/>
</dbReference>
<keyword evidence="4" id="KW-0680">Restriction system</keyword>
<comment type="catalytic activity">
    <reaction evidence="7">
        <text>a 2'-deoxycytidine in DNA + S-adenosyl-L-methionine = a 5-methyl-2'-deoxycytidine in DNA + S-adenosyl-L-homocysteine + H(+)</text>
        <dbReference type="Rhea" id="RHEA:13681"/>
        <dbReference type="Rhea" id="RHEA-COMP:11369"/>
        <dbReference type="Rhea" id="RHEA-COMP:11370"/>
        <dbReference type="ChEBI" id="CHEBI:15378"/>
        <dbReference type="ChEBI" id="CHEBI:57856"/>
        <dbReference type="ChEBI" id="CHEBI:59789"/>
        <dbReference type="ChEBI" id="CHEBI:85452"/>
        <dbReference type="ChEBI" id="CHEBI:85454"/>
        <dbReference type="EC" id="2.1.1.37"/>
    </reaction>
</comment>
<evidence type="ECO:0000256" key="1">
    <source>
        <dbReference type="ARBA" id="ARBA00022603"/>
    </source>
</evidence>
<dbReference type="GO" id="GO:0003886">
    <property type="term" value="F:DNA (cytosine-5-)-methyltransferase activity"/>
    <property type="evidence" value="ECO:0007669"/>
    <property type="project" value="UniProtKB-EC"/>
</dbReference>
<evidence type="ECO:0000256" key="7">
    <source>
        <dbReference type="RuleBase" id="RU000417"/>
    </source>
</evidence>
<dbReference type="InterPro" id="IPR018117">
    <property type="entry name" value="C5_DNA_meth_AS"/>
</dbReference>
<dbReference type="InterPro" id="IPR031303">
    <property type="entry name" value="C5_meth_CS"/>
</dbReference>